<feature type="region of interest" description="Disordered" evidence="1">
    <location>
        <begin position="792"/>
        <end position="816"/>
    </location>
</feature>
<dbReference type="EMBL" id="KI926384">
    <property type="protein sequence ID" value="ETW37220.1"/>
    <property type="molecule type" value="Genomic_DNA"/>
</dbReference>
<evidence type="ECO:0000256" key="1">
    <source>
        <dbReference type="SAM" id="MobiDB-lite"/>
    </source>
</evidence>
<feature type="compositionally biased region" description="Low complexity" evidence="1">
    <location>
        <begin position="802"/>
        <end position="816"/>
    </location>
</feature>
<sequence length="1299" mass="155889">MERDELKKGHKVVLCEENNDGMKKSDEYFSYIDENNINDYINDENGNHDDNKYIHSDDNKYIHSDDNKYIHSDDNKYIHSDDNKYIHSDDNKYIHSDDNNHVNNCSHFSYVKDMLECDEEKKDVGFMISDKERYEFLKYADYFFHEYKDNVHIYREIKFVLKTNNPSLLCLLKNICLLGHIIYFYEDLYEQKLLTSKDINNIENILYKNEDTVSNNYTIIYNCFLFLLEIIKLSIHTGVQKFAYYQMIRNKKLIQTISYNNFNYNPNKIKNKEHFFIKKDNEALFIKDMITLHIVNMLNQTHKHIRLYALKLSILFISHISKSNHIINHIMNIIFQQINFEEYIHALVLFLKLVPYLSHDVLYHIIKKLYKSLIKKKDECSNVHSLFMHIKKGGMENENPQKNIHHEKVSPYNVENHNVDGEKGIQVGLQKEDDGNKEEKNEKHISDKNEEYISAQETKNPKEENISHMYNYLDIFKDLKCYNNNNYYEDMYFSKKNKKNTYINKMIYIINDHFSFTKCLYFAMIGSKLNELYPYVSYYLFKKLWNIINKIFYIPYNQCDENKIVHLLDVLFYNTTLLSFTNIFLLNLQIIILKFLLNISQTYIMKKRYITFYSIRALLYLIKKKKLFICMDYYIYQDKIMSNQAYPFNYIDDHNNYQDTDDHNNYNNITSSYTTSSSSCIYSSSSNLYNEQDYDEENEKEKEMESTNFIKDTQQNCIISNNNSYDNNSFNSDALHNEINTFSHSSDINKNIMSNINVGSDEISEISFSKNSIFNEDTNNFLFINNDKQNKCTNKSTDKNTNKSTNKSTNKNTNKSTNKIYNTHYISYAFHFLKQNKINLGNLIDEHKLYYHNYNENNLFTHFKNEFFKKGKEKNSDIPNIIVLKQIMFIKILFFLYKHNNLLIIKLYILKTLSILSKHLIFEEDIENFIRIFNYFVTHFLKQNDFTNTQTSTLLKHDNNNNVHTHSTELLKKQKYTNPIFQNIYKQNEKETLYSNNSYNSDHTSYLGSVIMSSDSSTQEQKKNKTNKKNYLNNFVNYLLNKNHMLILEETNSSFYNKNVLKNFIRIYITDIIHKLLKYKNQIILNSILYIFTSNQIIPFFNLFHIFNKEGIEQILKEPFFYLTVEKKYINEKEKEREKEREKANQDEHININHTNNNLFEITKGDHKNEDKKSINKYPISYHHSYLNILNKHFFQSFQFDNISFNNVKALFYFSFFNFINHKDSMIIFRKKTLTFLNILNDIYFFKTNKYVFYREKYREKLFCVDKTNDFACTSQANNLTHAGKMNELLCTSQIKKRR</sequence>
<dbReference type="OrthoDB" id="392851at2759"/>
<evidence type="ECO:0000313" key="3">
    <source>
        <dbReference type="Proteomes" id="UP000030708"/>
    </source>
</evidence>
<evidence type="ECO:0000313" key="2">
    <source>
        <dbReference type="EMBL" id="ETW37220.1"/>
    </source>
</evidence>
<accession>A0A024W9M5</accession>
<name>A0A024W9M5_PLAFA</name>
<organism evidence="2 3">
    <name type="scientific">Plasmodium falciparum Tanzania</name>
    <name type="common">2000708</name>
    <dbReference type="NCBI Taxonomy" id="1036725"/>
    <lineage>
        <taxon>Eukaryota</taxon>
        <taxon>Sar</taxon>
        <taxon>Alveolata</taxon>
        <taxon>Apicomplexa</taxon>
        <taxon>Aconoidasida</taxon>
        <taxon>Haemosporida</taxon>
        <taxon>Plasmodiidae</taxon>
        <taxon>Plasmodium</taxon>
        <taxon>Plasmodium (Laverania)</taxon>
    </lineage>
</organism>
<reference evidence="2 3" key="1">
    <citation type="submission" date="2013-02" db="EMBL/GenBank/DDBJ databases">
        <title>The Genome Annotation of Plasmodium falciparum Tanzania (2000708).</title>
        <authorList>
            <consortium name="The Broad Institute Genome Sequencing Platform"/>
            <consortium name="The Broad Institute Genome Sequencing Center for Infectious Disease"/>
            <person name="Neafsey D."/>
            <person name="Hoffman S."/>
            <person name="Volkman S."/>
            <person name="Rosenthal P."/>
            <person name="Walker B."/>
            <person name="Young S.K."/>
            <person name="Zeng Q."/>
            <person name="Gargeya S."/>
            <person name="Fitzgerald M."/>
            <person name="Haas B."/>
            <person name="Abouelleil A."/>
            <person name="Allen A.W."/>
            <person name="Alvarado L."/>
            <person name="Arachchi H.M."/>
            <person name="Berlin A.M."/>
            <person name="Chapman S.B."/>
            <person name="Gainer-Dewar J."/>
            <person name="Goldberg J."/>
            <person name="Griggs A."/>
            <person name="Gujja S."/>
            <person name="Hansen M."/>
            <person name="Howarth C."/>
            <person name="Imamovic A."/>
            <person name="Ireland A."/>
            <person name="Larimer J."/>
            <person name="McCowan C."/>
            <person name="Murphy C."/>
            <person name="Pearson M."/>
            <person name="Poon T.W."/>
            <person name="Priest M."/>
            <person name="Roberts A."/>
            <person name="Saif S."/>
            <person name="Shea T."/>
            <person name="Sisk P."/>
            <person name="Sykes S."/>
            <person name="Wortman J."/>
            <person name="Nusbaum C."/>
            <person name="Birren B."/>
        </authorList>
    </citation>
    <scope>NUCLEOTIDE SEQUENCE [LARGE SCALE GENOMIC DNA]</scope>
    <source>
        <strain evidence="3">Tanzania (2000708)</strain>
    </source>
</reference>
<protein>
    <submittedName>
        <fullName evidence="2">Uncharacterized protein</fullName>
    </submittedName>
</protein>
<gene>
    <name evidence="2" type="ORF">PFTANZ_02087</name>
</gene>
<proteinExistence type="predicted"/>
<dbReference type="Proteomes" id="UP000030708">
    <property type="component" value="Unassembled WGS sequence"/>
</dbReference>
<reference evidence="2 3" key="2">
    <citation type="submission" date="2013-02" db="EMBL/GenBank/DDBJ databases">
        <title>The Genome Sequence of Plasmodium falciparum Tanzania (2000708).</title>
        <authorList>
            <consortium name="The Broad Institute Genome Sequencing Platform"/>
            <consortium name="The Broad Institute Genome Sequencing Center for Infectious Disease"/>
            <person name="Neafsey D."/>
            <person name="Cheeseman I."/>
            <person name="Volkman S."/>
            <person name="Adams J."/>
            <person name="Walker B."/>
            <person name="Young S.K."/>
            <person name="Zeng Q."/>
            <person name="Gargeya S."/>
            <person name="Fitzgerald M."/>
            <person name="Haas B."/>
            <person name="Abouelleil A."/>
            <person name="Alvarado L."/>
            <person name="Arachchi H.M."/>
            <person name="Berlin A.M."/>
            <person name="Chapman S.B."/>
            <person name="Dewar J."/>
            <person name="Goldberg J."/>
            <person name="Griggs A."/>
            <person name="Gujja S."/>
            <person name="Hansen M."/>
            <person name="Howarth C."/>
            <person name="Imamovic A."/>
            <person name="Larimer J."/>
            <person name="McCowan C."/>
            <person name="Murphy C."/>
            <person name="Neiman D."/>
            <person name="Pearson M."/>
            <person name="Priest M."/>
            <person name="Roberts A."/>
            <person name="Saif S."/>
            <person name="Shea T."/>
            <person name="Sisk P."/>
            <person name="Sykes S."/>
            <person name="Wortman J."/>
            <person name="Nusbaum C."/>
            <person name="Birren B."/>
        </authorList>
    </citation>
    <scope>NUCLEOTIDE SEQUENCE [LARGE SCALE GENOMIC DNA]</scope>
    <source>
        <strain evidence="3">Tanzania (2000708)</strain>
    </source>
</reference>
<dbReference type="eggNOG" id="ENOG502QX4X">
    <property type="taxonomic scope" value="Eukaryota"/>
</dbReference>